<dbReference type="EMBL" id="JYDR01000448">
    <property type="protein sequence ID" value="KRY64379.1"/>
    <property type="molecule type" value="Genomic_DNA"/>
</dbReference>
<organism evidence="1 2">
    <name type="scientific">Trichinella pseudospiralis</name>
    <name type="common">Parasitic roundworm</name>
    <dbReference type="NCBI Taxonomy" id="6337"/>
    <lineage>
        <taxon>Eukaryota</taxon>
        <taxon>Metazoa</taxon>
        <taxon>Ecdysozoa</taxon>
        <taxon>Nematoda</taxon>
        <taxon>Enoplea</taxon>
        <taxon>Dorylaimia</taxon>
        <taxon>Trichinellida</taxon>
        <taxon>Trichinellidae</taxon>
        <taxon>Trichinella</taxon>
    </lineage>
</organism>
<reference evidence="1 2" key="1">
    <citation type="submission" date="2015-01" db="EMBL/GenBank/DDBJ databases">
        <title>Evolution of Trichinella species and genotypes.</title>
        <authorList>
            <person name="Korhonen P.K."/>
            <person name="Edoardo P."/>
            <person name="Giuseppe L.R."/>
            <person name="Gasser R.B."/>
        </authorList>
    </citation>
    <scope>NUCLEOTIDE SEQUENCE [LARGE SCALE GENOMIC DNA]</scope>
    <source>
        <strain evidence="1">ISS13</strain>
    </source>
</reference>
<evidence type="ECO:0000313" key="1">
    <source>
        <dbReference type="EMBL" id="KRY64379.1"/>
    </source>
</evidence>
<protein>
    <submittedName>
        <fullName evidence="1">Uncharacterized protein</fullName>
    </submittedName>
</protein>
<name>A0A0V1DSI9_TRIPS</name>
<dbReference type="Proteomes" id="UP000054632">
    <property type="component" value="Unassembled WGS sequence"/>
</dbReference>
<sequence length="45" mass="4976">MITLVQLDKDVGSFAVKVFTYEKAPIMSCSVDDVSNHWQNASDAN</sequence>
<dbReference type="AlphaFoldDB" id="A0A0V1DSI9"/>
<accession>A0A0V1DSI9</accession>
<comment type="caution">
    <text evidence="1">The sequence shown here is derived from an EMBL/GenBank/DDBJ whole genome shotgun (WGS) entry which is preliminary data.</text>
</comment>
<evidence type="ECO:0000313" key="2">
    <source>
        <dbReference type="Proteomes" id="UP000054632"/>
    </source>
</evidence>
<gene>
    <name evidence="1" type="ORF">T4A_4040</name>
</gene>
<proteinExistence type="predicted"/>